<reference evidence="1" key="1">
    <citation type="submission" date="2025-08" db="UniProtKB">
        <authorList>
            <consortium name="Ensembl"/>
        </authorList>
    </citation>
    <scope>IDENTIFICATION</scope>
</reference>
<accession>A0A8B9RRQ8</accession>
<keyword evidence="2" id="KW-1185">Reference proteome</keyword>
<sequence>TADEKRMGLAKVRMFSGSLSCLHPACVAPLDALERRSDVSLAQRHCRVPALRATARNCWRLCLFVLREG</sequence>
<proteinExistence type="predicted"/>
<name>A0A8B9RRQ8_9AVES</name>
<dbReference type="Proteomes" id="UP000694541">
    <property type="component" value="Unplaced"/>
</dbReference>
<protein>
    <submittedName>
        <fullName evidence="1">Uncharacterized protein</fullName>
    </submittedName>
</protein>
<organism evidence="1 2">
    <name type="scientific">Accipiter nisus</name>
    <name type="common">Eurasian sparrowhawk</name>
    <dbReference type="NCBI Taxonomy" id="211598"/>
    <lineage>
        <taxon>Eukaryota</taxon>
        <taxon>Metazoa</taxon>
        <taxon>Chordata</taxon>
        <taxon>Craniata</taxon>
        <taxon>Vertebrata</taxon>
        <taxon>Euteleostomi</taxon>
        <taxon>Archelosauria</taxon>
        <taxon>Archosauria</taxon>
        <taxon>Dinosauria</taxon>
        <taxon>Saurischia</taxon>
        <taxon>Theropoda</taxon>
        <taxon>Coelurosauria</taxon>
        <taxon>Aves</taxon>
        <taxon>Neognathae</taxon>
        <taxon>Neoaves</taxon>
        <taxon>Telluraves</taxon>
        <taxon>Accipitrimorphae</taxon>
        <taxon>Accipitriformes</taxon>
        <taxon>Accipitridae</taxon>
        <taxon>Accipitrinae</taxon>
        <taxon>Accipiter</taxon>
    </lineage>
</organism>
<dbReference type="Ensembl" id="ENSANIT00000004388.1">
    <property type="protein sequence ID" value="ENSANIP00000004249.1"/>
    <property type="gene ID" value="ENSANIG00000002889.1"/>
</dbReference>
<reference evidence="1" key="2">
    <citation type="submission" date="2025-09" db="UniProtKB">
        <authorList>
            <consortium name="Ensembl"/>
        </authorList>
    </citation>
    <scope>IDENTIFICATION</scope>
</reference>
<evidence type="ECO:0000313" key="1">
    <source>
        <dbReference type="Ensembl" id="ENSANIP00000004249.1"/>
    </source>
</evidence>
<evidence type="ECO:0000313" key="2">
    <source>
        <dbReference type="Proteomes" id="UP000694541"/>
    </source>
</evidence>
<dbReference type="AlphaFoldDB" id="A0A8B9RRQ8"/>